<keyword evidence="8" id="KW-1185">Reference proteome</keyword>
<dbReference type="InterPro" id="IPR036388">
    <property type="entry name" value="WH-like_DNA-bd_sf"/>
</dbReference>
<keyword evidence="4" id="KW-0238">DNA-binding</keyword>
<dbReference type="GO" id="GO:0047536">
    <property type="term" value="F:2-aminoadipate transaminase activity"/>
    <property type="evidence" value="ECO:0007669"/>
    <property type="project" value="UniProtKB-EC"/>
</dbReference>
<dbReference type="SMART" id="SM00345">
    <property type="entry name" value="HTH_GNTR"/>
    <property type="match status" value="1"/>
</dbReference>
<dbReference type="Pfam" id="PF00392">
    <property type="entry name" value="GntR"/>
    <property type="match status" value="1"/>
</dbReference>
<keyword evidence="3" id="KW-0805">Transcription regulation</keyword>
<dbReference type="EC" id="2.6.1.39" evidence="7"/>
<dbReference type="AlphaFoldDB" id="A0A221K0F5"/>
<dbReference type="Pfam" id="PF00155">
    <property type="entry name" value="Aminotran_1_2"/>
    <property type="match status" value="1"/>
</dbReference>
<dbReference type="InterPro" id="IPR004839">
    <property type="entry name" value="Aminotransferase_I/II_large"/>
</dbReference>
<dbReference type="Gene3D" id="3.90.1150.10">
    <property type="entry name" value="Aspartate Aminotransferase, domain 1"/>
    <property type="match status" value="1"/>
</dbReference>
<dbReference type="PROSITE" id="PS50949">
    <property type="entry name" value="HTH_GNTR"/>
    <property type="match status" value="1"/>
</dbReference>
<dbReference type="InterPro" id="IPR015422">
    <property type="entry name" value="PyrdxlP-dep_Trfase_small"/>
</dbReference>
<dbReference type="CDD" id="cd07377">
    <property type="entry name" value="WHTH_GntR"/>
    <property type="match status" value="1"/>
</dbReference>
<dbReference type="Gene3D" id="1.10.10.10">
    <property type="entry name" value="Winged helix-like DNA-binding domain superfamily/Winged helix DNA-binding domain"/>
    <property type="match status" value="1"/>
</dbReference>
<accession>A0A221K0F5</accession>
<dbReference type="GO" id="GO:0003700">
    <property type="term" value="F:DNA-binding transcription factor activity"/>
    <property type="evidence" value="ECO:0007669"/>
    <property type="project" value="InterPro"/>
</dbReference>
<evidence type="ECO:0000313" key="7">
    <source>
        <dbReference type="EMBL" id="ASM72475.1"/>
    </source>
</evidence>
<protein>
    <submittedName>
        <fullName evidence="7">2-aminoadipate transaminase</fullName>
        <ecNumber evidence="7">2.6.1.39</ecNumber>
    </submittedName>
</protein>
<dbReference type="Gene3D" id="3.40.640.10">
    <property type="entry name" value="Type I PLP-dependent aspartate aminotransferase-like (Major domain)"/>
    <property type="match status" value="1"/>
</dbReference>
<evidence type="ECO:0000313" key="8">
    <source>
        <dbReference type="Proteomes" id="UP000199754"/>
    </source>
</evidence>
<evidence type="ECO:0000256" key="2">
    <source>
        <dbReference type="ARBA" id="ARBA00022898"/>
    </source>
</evidence>
<keyword evidence="7" id="KW-0808">Transferase</keyword>
<dbReference type="SUPFAM" id="SSF46785">
    <property type="entry name" value="Winged helix' DNA-binding domain"/>
    <property type="match status" value="1"/>
</dbReference>
<dbReference type="InterPro" id="IPR036390">
    <property type="entry name" value="WH_DNA-bd_sf"/>
</dbReference>
<reference evidence="7 8" key="1">
    <citation type="submission" date="2017-07" db="EMBL/GenBank/DDBJ databases">
        <title>Genome Sequence of Sulfitobacter pseudonitzschiae Strain SMR1 Isolated from a culture of the Diatom Skeletonema marinoi.</title>
        <authorList>
            <person name="Topel M."/>
            <person name="Pinder M.I.M."/>
            <person name="Johansson O.N."/>
            <person name="Kourtchenko O."/>
            <person name="Godhe A."/>
            <person name="Clarke A.K."/>
        </authorList>
    </citation>
    <scope>NUCLEOTIDE SEQUENCE [LARGE SCALE GENOMIC DNA]</scope>
    <source>
        <strain evidence="7 8">SMR1</strain>
    </source>
</reference>
<dbReference type="CDD" id="cd00609">
    <property type="entry name" value="AAT_like"/>
    <property type="match status" value="1"/>
</dbReference>
<dbReference type="SUPFAM" id="SSF53383">
    <property type="entry name" value="PLP-dependent transferases"/>
    <property type="match status" value="1"/>
</dbReference>
<dbReference type="GO" id="GO:0030170">
    <property type="term" value="F:pyridoxal phosphate binding"/>
    <property type="evidence" value="ECO:0007669"/>
    <property type="project" value="InterPro"/>
</dbReference>
<evidence type="ECO:0000256" key="1">
    <source>
        <dbReference type="ARBA" id="ARBA00005384"/>
    </source>
</evidence>
<dbReference type="PANTHER" id="PTHR46577:SF1">
    <property type="entry name" value="HTH-TYPE TRANSCRIPTIONAL REGULATORY PROTEIN GABR"/>
    <property type="match status" value="1"/>
</dbReference>
<dbReference type="GO" id="GO:0003677">
    <property type="term" value="F:DNA binding"/>
    <property type="evidence" value="ECO:0007669"/>
    <property type="project" value="UniProtKB-KW"/>
</dbReference>
<evidence type="ECO:0000256" key="4">
    <source>
        <dbReference type="ARBA" id="ARBA00023125"/>
    </source>
</evidence>
<proteinExistence type="inferred from homology"/>
<gene>
    <name evidence="7" type="primary">lysN</name>
    <name evidence="7" type="ORF">SULPSESMR1_01662</name>
</gene>
<evidence type="ECO:0000256" key="3">
    <source>
        <dbReference type="ARBA" id="ARBA00023015"/>
    </source>
</evidence>
<comment type="similarity">
    <text evidence="1">In the C-terminal section; belongs to the class-I pyridoxal-phosphate-dependent aminotransferase family.</text>
</comment>
<feature type="domain" description="HTH gntR-type" evidence="6">
    <location>
        <begin position="14"/>
        <end position="82"/>
    </location>
</feature>
<keyword evidence="2" id="KW-0663">Pyridoxal phosphate</keyword>
<dbReference type="PANTHER" id="PTHR46577">
    <property type="entry name" value="HTH-TYPE TRANSCRIPTIONAL REGULATORY PROTEIN GABR"/>
    <property type="match status" value="1"/>
</dbReference>
<dbReference type="KEGG" id="spse:SULPSESMR1_01662"/>
<dbReference type="eggNOG" id="COG1167">
    <property type="taxonomic scope" value="Bacteria"/>
</dbReference>
<keyword evidence="5" id="KW-0804">Transcription</keyword>
<dbReference type="InterPro" id="IPR051446">
    <property type="entry name" value="HTH_trans_reg/aminotransferase"/>
</dbReference>
<evidence type="ECO:0000256" key="5">
    <source>
        <dbReference type="ARBA" id="ARBA00023163"/>
    </source>
</evidence>
<dbReference type="Proteomes" id="UP000199754">
    <property type="component" value="Chromosome"/>
</dbReference>
<evidence type="ECO:0000259" key="6">
    <source>
        <dbReference type="PROSITE" id="PS50949"/>
    </source>
</evidence>
<dbReference type="STRING" id="1402135.SAMN05444149_105486"/>
<dbReference type="InterPro" id="IPR015421">
    <property type="entry name" value="PyrdxlP-dep_Trfase_major"/>
</dbReference>
<organism evidence="7 8">
    <name type="scientific">Pseudosulfitobacter pseudonitzschiae</name>
    <dbReference type="NCBI Taxonomy" id="1402135"/>
    <lineage>
        <taxon>Bacteria</taxon>
        <taxon>Pseudomonadati</taxon>
        <taxon>Pseudomonadota</taxon>
        <taxon>Alphaproteobacteria</taxon>
        <taxon>Rhodobacterales</taxon>
        <taxon>Roseobacteraceae</taxon>
        <taxon>Pseudosulfitobacter</taxon>
    </lineage>
</organism>
<dbReference type="InterPro" id="IPR015424">
    <property type="entry name" value="PyrdxlP-dep_Trfase"/>
</dbReference>
<dbReference type="OrthoDB" id="9804020at2"/>
<dbReference type="RefSeq" id="WP_089420381.1">
    <property type="nucleotide sequence ID" value="NZ_CP022415.1"/>
</dbReference>
<keyword evidence="7" id="KW-0032">Aminotransferase</keyword>
<dbReference type="EMBL" id="CP022415">
    <property type="protein sequence ID" value="ASM72475.1"/>
    <property type="molecule type" value="Genomic_DNA"/>
</dbReference>
<sequence>MDTIWPETLPTGAGPKYKAVAQIIRDGILDGALSQGARLPPVRDLAWQLKITPGTVARAYTILTDEGLLNAEVGRGTFVAPPLDEDTAFAPPIEVDSAAHNREAQDWRVNMVSPHLPSVGQAQLIRGLLADIARDPPSGMMHYPDRTNARPAREAVVTWLAAAQLGHMDQGDVVLANGGQSAILLLMQALLKGRKPVVLVEELSYPGFRRAAELVRADVVPVAMDAHGVIPEALARAAAAHDAQVFCTSPEVHNPTCLFTPLERRRELVEVARAYDLQIIDDDCYQIAAARAPSYRMLAPERGWYVSSISKSLTPALRVGAAIAPHGRAAPLRRAAEHAFFGLPTPILDLTAALLAHPQLPTLTAQVQAGINQYVQSAVNILGGYDVRWRENVPFVWLPLPEGWRATAFCQAAEAQGVQVRAGEEYAGREARSTHAIRFAINAGVHLQTFEAAVGRLRALLDNPPEQINV</sequence>
<dbReference type="InterPro" id="IPR000524">
    <property type="entry name" value="Tscrpt_reg_HTH_GntR"/>
</dbReference>
<name>A0A221K0F5_9RHOB</name>